<proteinExistence type="predicted"/>
<keyword evidence="3" id="KW-1185">Reference proteome</keyword>
<dbReference type="OrthoDB" id="10248904at2759"/>
<evidence type="ECO:0000259" key="1">
    <source>
        <dbReference type="Pfam" id="PF14701"/>
    </source>
</evidence>
<feature type="domain" description="Glycogen debranching enzyme glucanotransferase" evidence="1">
    <location>
        <begin position="10"/>
        <end position="99"/>
    </location>
</feature>
<dbReference type="GO" id="GO:0004135">
    <property type="term" value="F:amylo-alpha-1,6-glucosidase activity"/>
    <property type="evidence" value="ECO:0007669"/>
    <property type="project" value="InterPro"/>
</dbReference>
<accession>A0A183DMP0</accession>
<dbReference type="WBParaSite" id="GPUH_0000999201-mRNA-1">
    <property type="protein sequence ID" value="GPUH_0000999201-mRNA-1"/>
    <property type="gene ID" value="GPUH_0000999201"/>
</dbReference>
<organism evidence="4">
    <name type="scientific">Gongylonema pulchrum</name>
    <dbReference type="NCBI Taxonomy" id="637853"/>
    <lineage>
        <taxon>Eukaryota</taxon>
        <taxon>Metazoa</taxon>
        <taxon>Ecdysozoa</taxon>
        <taxon>Nematoda</taxon>
        <taxon>Chromadorea</taxon>
        <taxon>Rhabditida</taxon>
        <taxon>Spirurina</taxon>
        <taxon>Spiruromorpha</taxon>
        <taxon>Spiruroidea</taxon>
        <taxon>Gongylonematidae</taxon>
        <taxon>Gongylonema</taxon>
    </lineage>
</organism>
<dbReference type="GO" id="GO:0005980">
    <property type="term" value="P:glycogen catabolic process"/>
    <property type="evidence" value="ECO:0007669"/>
    <property type="project" value="InterPro"/>
</dbReference>
<dbReference type="Proteomes" id="UP000271098">
    <property type="component" value="Unassembled WGS sequence"/>
</dbReference>
<dbReference type="InterPro" id="IPR032792">
    <property type="entry name" value="AGL_glucanoTrfase"/>
</dbReference>
<sequence length="101" mass="11735">MLESKPGPHWNRFGHVVDMKRANKIFNRPREDAGNEEERRNKCLGTFRDHLLYLNEQGSTTANGILQNILEACRGHIDYERIKPEGPRLPKITKEHGLFVQ</sequence>
<dbReference type="InterPro" id="IPR010401">
    <property type="entry name" value="AGL/Gdb1"/>
</dbReference>
<evidence type="ECO:0000313" key="3">
    <source>
        <dbReference type="Proteomes" id="UP000271098"/>
    </source>
</evidence>
<protein>
    <submittedName>
        <fullName evidence="4">HDGE_amylase domain-containing protein</fullName>
    </submittedName>
</protein>
<dbReference type="PANTHER" id="PTHR10569:SF2">
    <property type="entry name" value="GLYCOGEN DEBRANCHING ENZYME"/>
    <property type="match status" value="1"/>
</dbReference>
<dbReference type="EMBL" id="UYRT01035446">
    <property type="protein sequence ID" value="VDK80290.1"/>
    <property type="molecule type" value="Genomic_DNA"/>
</dbReference>
<reference evidence="4" key="1">
    <citation type="submission" date="2016-06" db="UniProtKB">
        <authorList>
            <consortium name="WormBaseParasite"/>
        </authorList>
    </citation>
    <scope>IDENTIFICATION</scope>
</reference>
<evidence type="ECO:0000313" key="4">
    <source>
        <dbReference type="WBParaSite" id="GPUH_0000999201-mRNA-1"/>
    </source>
</evidence>
<dbReference type="GO" id="GO:0004134">
    <property type="term" value="F:4-alpha-glucanotransferase activity"/>
    <property type="evidence" value="ECO:0007669"/>
    <property type="project" value="InterPro"/>
</dbReference>
<evidence type="ECO:0000313" key="2">
    <source>
        <dbReference type="EMBL" id="VDK80290.1"/>
    </source>
</evidence>
<dbReference type="Pfam" id="PF14701">
    <property type="entry name" value="hDGE_amylase"/>
    <property type="match status" value="1"/>
</dbReference>
<reference evidence="2 3" key="2">
    <citation type="submission" date="2018-11" db="EMBL/GenBank/DDBJ databases">
        <authorList>
            <consortium name="Pathogen Informatics"/>
        </authorList>
    </citation>
    <scope>NUCLEOTIDE SEQUENCE [LARGE SCALE GENOMIC DNA]</scope>
</reference>
<dbReference type="PANTHER" id="PTHR10569">
    <property type="entry name" value="GLYCOGEN DEBRANCHING ENZYME"/>
    <property type="match status" value="1"/>
</dbReference>
<dbReference type="AlphaFoldDB" id="A0A183DMP0"/>
<gene>
    <name evidence="2" type="ORF">GPUH_LOCUS9985</name>
</gene>
<name>A0A183DMP0_9BILA</name>